<proteinExistence type="predicted"/>
<keyword evidence="3" id="KW-0808">Transferase</keyword>
<evidence type="ECO:0000256" key="1">
    <source>
        <dbReference type="ARBA" id="ARBA00000900"/>
    </source>
</evidence>
<dbReference type="GeneTree" id="ENSGT01140000282774"/>
<comment type="catalytic activity">
    <reaction evidence="1">
        <text>S-ubiquitinyl-[E2 ubiquitin-conjugating enzyme]-L-cysteine + [acceptor protein]-L-lysine = [E2 ubiquitin-conjugating enzyme]-L-cysteine + N(6)-ubiquitinyl-[acceptor protein]-L-lysine.</text>
        <dbReference type="EC" id="2.3.2.27"/>
    </reaction>
</comment>
<evidence type="ECO:0000256" key="7">
    <source>
        <dbReference type="ARBA" id="ARBA00023015"/>
    </source>
</evidence>
<name>A0A8C2YBU7_COTJA</name>
<evidence type="ECO:0000313" key="11">
    <source>
        <dbReference type="Ensembl" id="ENSCJPP00005014876.1"/>
    </source>
</evidence>
<dbReference type="Pfam" id="PF13923">
    <property type="entry name" value="zf-C3HC4_2"/>
    <property type="match status" value="1"/>
</dbReference>
<dbReference type="GO" id="GO:0006513">
    <property type="term" value="P:protein monoubiquitination"/>
    <property type="evidence" value="ECO:0007669"/>
    <property type="project" value="TreeGrafter"/>
</dbReference>
<keyword evidence="7" id="KW-0805">Transcription regulation</keyword>
<organism evidence="11 12">
    <name type="scientific">Coturnix japonica</name>
    <name type="common">Japanese quail</name>
    <name type="synonym">Coturnix coturnix japonica</name>
    <dbReference type="NCBI Taxonomy" id="93934"/>
    <lineage>
        <taxon>Eukaryota</taxon>
        <taxon>Metazoa</taxon>
        <taxon>Chordata</taxon>
        <taxon>Craniata</taxon>
        <taxon>Vertebrata</taxon>
        <taxon>Euteleostomi</taxon>
        <taxon>Archelosauria</taxon>
        <taxon>Archosauria</taxon>
        <taxon>Dinosauria</taxon>
        <taxon>Saurischia</taxon>
        <taxon>Theropoda</taxon>
        <taxon>Coelurosauria</taxon>
        <taxon>Aves</taxon>
        <taxon>Neognathae</taxon>
        <taxon>Galloanserae</taxon>
        <taxon>Galliformes</taxon>
        <taxon>Phasianidae</taxon>
        <taxon>Perdicinae</taxon>
        <taxon>Coturnix</taxon>
    </lineage>
</organism>
<dbReference type="GO" id="GO:0008270">
    <property type="term" value="F:zinc ion binding"/>
    <property type="evidence" value="ECO:0007669"/>
    <property type="project" value="UniProtKB-KW"/>
</dbReference>
<keyword evidence="4" id="KW-0479">Metal-binding</keyword>
<evidence type="ECO:0000259" key="10">
    <source>
        <dbReference type="PROSITE" id="PS50089"/>
    </source>
</evidence>
<keyword evidence="8" id="KW-0804">Transcription</keyword>
<evidence type="ECO:0000256" key="8">
    <source>
        <dbReference type="ARBA" id="ARBA00023163"/>
    </source>
</evidence>
<dbReference type="GO" id="GO:0061630">
    <property type="term" value="F:ubiquitin protein ligase activity"/>
    <property type="evidence" value="ECO:0007669"/>
    <property type="project" value="UniProtKB-EC"/>
</dbReference>
<feature type="domain" description="RING-type" evidence="10">
    <location>
        <begin position="9"/>
        <end position="48"/>
    </location>
</feature>
<dbReference type="PROSITE" id="PS50089">
    <property type="entry name" value="ZF_RING_2"/>
    <property type="match status" value="1"/>
</dbReference>
<sequence>MAAELDHRCTICLDSMDNASYVMPCLHQFCFGCIRRWAQTRPKCPLCNGMGMHGLISCCPLMPHNEPPR</sequence>
<evidence type="ECO:0000256" key="6">
    <source>
        <dbReference type="ARBA" id="ARBA00022833"/>
    </source>
</evidence>
<protein>
    <recommendedName>
        <fullName evidence="2">RING-type E3 ubiquitin transferase</fullName>
        <ecNumber evidence="2">2.3.2.27</ecNumber>
    </recommendedName>
</protein>
<dbReference type="PANTHER" id="PTHR46077">
    <property type="entry name" value="E3 UBIQUITIN-PROTEIN LIGASE TOPORS"/>
    <property type="match status" value="1"/>
</dbReference>
<evidence type="ECO:0000256" key="4">
    <source>
        <dbReference type="ARBA" id="ARBA00022723"/>
    </source>
</evidence>
<evidence type="ECO:0000256" key="9">
    <source>
        <dbReference type="PROSITE-ProRule" id="PRU00175"/>
    </source>
</evidence>
<keyword evidence="5 9" id="KW-0863">Zinc-finger</keyword>
<evidence type="ECO:0000256" key="3">
    <source>
        <dbReference type="ARBA" id="ARBA00022679"/>
    </source>
</evidence>
<dbReference type="AlphaFoldDB" id="A0A8C2YBU7"/>
<dbReference type="Gene3D" id="3.30.40.10">
    <property type="entry name" value="Zinc/RING finger domain, C3HC4 (zinc finger)"/>
    <property type="match status" value="1"/>
</dbReference>
<reference evidence="11" key="2">
    <citation type="submission" date="2025-08" db="UniProtKB">
        <authorList>
            <consortium name="Ensembl"/>
        </authorList>
    </citation>
    <scope>IDENTIFICATION</scope>
</reference>
<dbReference type="GO" id="GO:0000209">
    <property type="term" value="P:protein polyubiquitination"/>
    <property type="evidence" value="ECO:0007669"/>
    <property type="project" value="TreeGrafter"/>
</dbReference>
<accession>A0A8C2YBU7</accession>
<dbReference type="Proteomes" id="UP000694412">
    <property type="component" value="Chromosome Z"/>
</dbReference>
<dbReference type="InterPro" id="IPR001841">
    <property type="entry name" value="Znf_RING"/>
</dbReference>
<dbReference type="SUPFAM" id="SSF57850">
    <property type="entry name" value="RING/U-box"/>
    <property type="match status" value="1"/>
</dbReference>
<evidence type="ECO:0000256" key="5">
    <source>
        <dbReference type="ARBA" id="ARBA00022771"/>
    </source>
</evidence>
<keyword evidence="12" id="KW-1185">Reference proteome</keyword>
<evidence type="ECO:0000313" key="12">
    <source>
        <dbReference type="Proteomes" id="UP000694412"/>
    </source>
</evidence>
<dbReference type="EC" id="2.3.2.27" evidence="2"/>
<dbReference type="PROSITE" id="PS00518">
    <property type="entry name" value="ZF_RING_1"/>
    <property type="match status" value="1"/>
</dbReference>
<evidence type="ECO:0000256" key="2">
    <source>
        <dbReference type="ARBA" id="ARBA00012483"/>
    </source>
</evidence>
<dbReference type="InterPro" id="IPR017907">
    <property type="entry name" value="Znf_RING_CS"/>
</dbReference>
<keyword evidence="6" id="KW-0862">Zinc</keyword>
<dbReference type="Ensembl" id="ENSCJPT00005021105.1">
    <property type="protein sequence ID" value="ENSCJPP00005014876.1"/>
    <property type="gene ID" value="ENSCJPG00005012372.1"/>
</dbReference>
<dbReference type="PANTHER" id="PTHR46077:SF1">
    <property type="entry name" value="TOP1 BINDING ARGININE_SERINE RICH PROTEIN, E3 UBIQUITIN LIGASE"/>
    <property type="match status" value="1"/>
</dbReference>
<dbReference type="SMART" id="SM00184">
    <property type="entry name" value="RING"/>
    <property type="match status" value="1"/>
</dbReference>
<reference evidence="11" key="1">
    <citation type="submission" date="2015-11" db="EMBL/GenBank/DDBJ databases">
        <authorList>
            <consortium name="International Coturnix japonica Genome Analysis Consortium"/>
            <person name="Warren W."/>
            <person name="Burt D.W."/>
            <person name="Antin P.B."/>
            <person name="Lanford R."/>
            <person name="Gros J."/>
            <person name="Wilson R.K."/>
        </authorList>
    </citation>
    <scope>NUCLEOTIDE SEQUENCE [LARGE SCALE GENOMIC DNA]</scope>
</reference>
<reference evidence="11" key="3">
    <citation type="submission" date="2025-09" db="UniProtKB">
        <authorList>
            <consortium name="Ensembl"/>
        </authorList>
    </citation>
    <scope>IDENTIFICATION</scope>
</reference>
<dbReference type="InterPro" id="IPR013083">
    <property type="entry name" value="Znf_RING/FYVE/PHD"/>
</dbReference>